<dbReference type="InterPro" id="IPR008988">
    <property type="entry name" value="Transcriptional_repressor_C"/>
</dbReference>
<feature type="DNA-binding region" description="H-T-H motif" evidence="5">
    <location>
        <begin position="18"/>
        <end position="37"/>
    </location>
</feature>
<dbReference type="SUPFAM" id="SSF50037">
    <property type="entry name" value="C-terminal domain of transcriptional repressors"/>
    <property type="match status" value="1"/>
</dbReference>
<evidence type="ECO:0000256" key="2">
    <source>
        <dbReference type="ARBA" id="ARBA00022741"/>
    </source>
</evidence>
<dbReference type="SUPFAM" id="SSF46785">
    <property type="entry name" value="Winged helix' DNA-binding domain"/>
    <property type="match status" value="1"/>
</dbReference>
<dbReference type="GO" id="GO:0004077">
    <property type="term" value="F:biotin--[biotin carboxyl-carrier protein] ligase activity"/>
    <property type="evidence" value="ECO:0007669"/>
    <property type="project" value="UniProtKB-UniRule"/>
</dbReference>
<keyword evidence="5" id="KW-0805">Transcription regulation</keyword>
<dbReference type="PROSITE" id="PS51733">
    <property type="entry name" value="BPL_LPL_CATALYTIC"/>
    <property type="match status" value="1"/>
</dbReference>
<feature type="binding site" evidence="5">
    <location>
        <position position="111"/>
    </location>
    <ligand>
        <name>biotin</name>
        <dbReference type="ChEBI" id="CHEBI:57586"/>
    </ligand>
</feature>
<comment type="similarity">
    <text evidence="5">Belongs to the biotin--protein ligase family.</text>
</comment>
<dbReference type="InterPro" id="IPR045864">
    <property type="entry name" value="aa-tRNA-synth_II/BPL/LPL"/>
</dbReference>
<dbReference type="GO" id="GO:0005737">
    <property type="term" value="C:cytoplasm"/>
    <property type="evidence" value="ECO:0007669"/>
    <property type="project" value="TreeGrafter"/>
</dbReference>
<dbReference type="PANTHER" id="PTHR12835">
    <property type="entry name" value="BIOTIN PROTEIN LIGASE"/>
    <property type="match status" value="1"/>
</dbReference>
<dbReference type="NCBIfam" id="TIGR00121">
    <property type="entry name" value="birA_ligase"/>
    <property type="match status" value="1"/>
</dbReference>
<keyword evidence="4 5" id="KW-0092">Biotin</keyword>
<keyword evidence="5" id="KW-0678">Repressor</keyword>
<dbReference type="Pfam" id="PF08279">
    <property type="entry name" value="HTH_11"/>
    <property type="match status" value="1"/>
</dbReference>
<organism evidence="7 8">
    <name type="scientific">Candidatus Ornithomonoglobus merdipullorum</name>
    <dbReference type="NCBI Taxonomy" id="2840895"/>
    <lineage>
        <taxon>Bacteria</taxon>
        <taxon>Bacillati</taxon>
        <taxon>Bacillota</taxon>
        <taxon>Clostridia</taxon>
        <taxon>Candidatus Ornithomonoglobus</taxon>
    </lineage>
</organism>
<feature type="domain" description="BPL/LPL catalytic" evidence="6">
    <location>
        <begin position="57"/>
        <end position="251"/>
    </location>
</feature>
<keyword evidence="3 5" id="KW-0067">ATP-binding</keyword>
<dbReference type="InterPro" id="IPR003142">
    <property type="entry name" value="BPL_C"/>
</dbReference>
<dbReference type="GO" id="GO:0005524">
    <property type="term" value="F:ATP binding"/>
    <property type="evidence" value="ECO:0007669"/>
    <property type="project" value="UniProtKB-UniRule"/>
</dbReference>
<dbReference type="Gene3D" id="2.30.30.100">
    <property type="match status" value="1"/>
</dbReference>
<feature type="binding site" evidence="5">
    <location>
        <begin position="89"/>
        <end position="91"/>
    </location>
    <ligand>
        <name>biotin</name>
        <dbReference type="ChEBI" id="CHEBI:57586"/>
    </ligand>
</feature>
<dbReference type="Gene3D" id="3.30.930.10">
    <property type="entry name" value="Bira Bifunctional Protein, Domain 2"/>
    <property type="match status" value="1"/>
</dbReference>
<evidence type="ECO:0000256" key="4">
    <source>
        <dbReference type="ARBA" id="ARBA00023267"/>
    </source>
</evidence>
<evidence type="ECO:0000256" key="5">
    <source>
        <dbReference type="HAMAP-Rule" id="MF_00978"/>
    </source>
</evidence>
<dbReference type="InterPro" id="IPR036388">
    <property type="entry name" value="WH-like_DNA-bd_sf"/>
</dbReference>
<dbReference type="HAMAP" id="MF_00978">
    <property type="entry name" value="Bifunct_BirA"/>
    <property type="match status" value="1"/>
</dbReference>
<dbReference type="EMBL" id="DVNB01000026">
    <property type="protein sequence ID" value="HIU56694.1"/>
    <property type="molecule type" value="Genomic_DNA"/>
</dbReference>
<keyword evidence="2 5" id="KW-0547">Nucleotide-binding</keyword>
<dbReference type="Pfam" id="PF02237">
    <property type="entry name" value="BPL_C"/>
    <property type="match status" value="1"/>
</dbReference>
<reference evidence="7" key="1">
    <citation type="submission" date="2020-10" db="EMBL/GenBank/DDBJ databases">
        <authorList>
            <person name="Gilroy R."/>
        </authorList>
    </citation>
    <scope>NUCLEOTIDE SEQUENCE</scope>
    <source>
        <strain evidence="7">USAMLcec3-3695</strain>
    </source>
</reference>
<feature type="binding site" evidence="5">
    <location>
        <position position="178"/>
    </location>
    <ligand>
        <name>biotin</name>
        <dbReference type="ChEBI" id="CHEBI:57586"/>
    </ligand>
</feature>
<accession>A0A9D1MAL5</accession>
<reference evidence="7" key="2">
    <citation type="journal article" date="2021" name="PeerJ">
        <title>Extensive microbial diversity within the chicken gut microbiome revealed by metagenomics and culture.</title>
        <authorList>
            <person name="Gilroy R."/>
            <person name="Ravi A."/>
            <person name="Getino M."/>
            <person name="Pursley I."/>
            <person name="Horton D.L."/>
            <person name="Alikhan N.F."/>
            <person name="Baker D."/>
            <person name="Gharbi K."/>
            <person name="Hall N."/>
            <person name="Watson M."/>
            <person name="Adriaenssens E.M."/>
            <person name="Foster-Nyarko E."/>
            <person name="Jarju S."/>
            <person name="Secka A."/>
            <person name="Antonio M."/>
            <person name="Oren A."/>
            <person name="Chaudhuri R.R."/>
            <person name="La Ragione R."/>
            <person name="Hildebrand F."/>
            <person name="Pallen M.J."/>
        </authorList>
    </citation>
    <scope>NUCLEOTIDE SEQUENCE</scope>
    <source>
        <strain evidence="7">USAMLcec3-3695</strain>
    </source>
</reference>
<dbReference type="PANTHER" id="PTHR12835:SF5">
    <property type="entry name" value="BIOTIN--PROTEIN LIGASE"/>
    <property type="match status" value="1"/>
</dbReference>
<dbReference type="AlphaFoldDB" id="A0A9D1MAL5"/>
<dbReference type="GO" id="GO:0003677">
    <property type="term" value="F:DNA binding"/>
    <property type="evidence" value="ECO:0007669"/>
    <property type="project" value="UniProtKB-UniRule"/>
</dbReference>
<keyword evidence="5" id="KW-0804">Transcription</keyword>
<dbReference type="SUPFAM" id="SSF55681">
    <property type="entry name" value="Class II aaRS and biotin synthetases"/>
    <property type="match status" value="1"/>
</dbReference>
<dbReference type="CDD" id="cd00090">
    <property type="entry name" value="HTH_ARSR"/>
    <property type="match status" value="1"/>
</dbReference>
<comment type="catalytic activity">
    <reaction evidence="5">
        <text>biotin + L-lysyl-[protein] + ATP = N(6)-biotinyl-L-lysyl-[protein] + AMP + diphosphate + H(+)</text>
        <dbReference type="Rhea" id="RHEA:11756"/>
        <dbReference type="Rhea" id="RHEA-COMP:9752"/>
        <dbReference type="Rhea" id="RHEA-COMP:10505"/>
        <dbReference type="ChEBI" id="CHEBI:15378"/>
        <dbReference type="ChEBI" id="CHEBI:29969"/>
        <dbReference type="ChEBI" id="CHEBI:30616"/>
        <dbReference type="ChEBI" id="CHEBI:33019"/>
        <dbReference type="ChEBI" id="CHEBI:57586"/>
        <dbReference type="ChEBI" id="CHEBI:83144"/>
        <dbReference type="ChEBI" id="CHEBI:456215"/>
        <dbReference type="EC" id="6.3.4.15"/>
    </reaction>
</comment>
<comment type="caution">
    <text evidence="7">The sequence shown here is derived from an EMBL/GenBank/DDBJ whole genome shotgun (WGS) entry which is preliminary data.</text>
</comment>
<evidence type="ECO:0000256" key="1">
    <source>
        <dbReference type="ARBA" id="ARBA00022598"/>
    </source>
</evidence>
<dbReference type="Pfam" id="PF03099">
    <property type="entry name" value="BPL_LplA_LipB"/>
    <property type="match status" value="1"/>
</dbReference>
<proteinExistence type="inferred from homology"/>
<dbReference type="EC" id="6.3.4.15" evidence="5"/>
<dbReference type="InterPro" id="IPR011991">
    <property type="entry name" value="ArsR-like_HTH"/>
</dbReference>
<dbReference type="GO" id="GO:0016740">
    <property type="term" value="F:transferase activity"/>
    <property type="evidence" value="ECO:0007669"/>
    <property type="project" value="UniProtKB-ARBA"/>
</dbReference>
<dbReference type="InterPro" id="IPR004143">
    <property type="entry name" value="BPL_LPL_catalytic"/>
</dbReference>
<protein>
    <recommendedName>
        <fullName evidence="5">Bifunctional ligase/repressor BirA</fullName>
    </recommendedName>
    <alternativeName>
        <fullName evidence="5">Biotin--[acetyl-CoA-carboxylase] ligase</fullName>
        <ecNumber evidence="5">6.3.4.15</ecNumber>
    </alternativeName>
    <alternativeName>
        <fullName evidence="5">Biotin--protein ligase</fullName>
    </alternativeName>
    <alternativeName>
        <fullName evidence="5">Biotin-[acetyl-CoA carboxylase] synthetase</fullName>
    </alternativeName>
</protein>
<dbReference type="CDD" id="cd16442">
    <property type="entry name" value="BPL"/>
    <property type="match status" value="1"/>
</dbReference>
<evidence type="ECO:0000313" key="7">
    <source>
        <dbReference type="EMBL" id="HIU56694.1"/>
    </source>
</evidence>
<dbReference type="InterPro" id="IPR036390">
    <property type="entry name" value="WH_DNA-bd_sf"/>
</dbReference>
<dbReference type="InterPro" id="IPR030855">
    <property type="entry name" value="Bifunct_BirA"/>
</dbReference>
<evidence type="ECO:0000256" key="3">
    <source>
        <dbReference type="ARBA" id="ARBA00022840"/>
    </source>
</evidence>
<dbReference type="InterPro" id="IPR013196">
    <property type="entry name" value="HTH_11"/>
</dbReference>
<sequence length="320" mass="35104">MRDKILKILKEADGYVSGERISGMLGISRAAVWKHIKALRADGYEILSVTNKGYRLCSEPENILSDRLSAALCTDHIGRNIVYMNKVDSTNEEAKRRADMPDGTLFIAEQQESGKGRLGRLWESPRGGGIWMSLLLRPDIPLGRVSEITLAAGLAVCRAVGCGAMIKWPNDIVIGSRKICGILTEMSAEPDTGTINYVVCGMGINVNIESFPDDLKAKATSLLIETGERHSRDEIAARVLNEFEPVYELLCAEGFGAIREEYARMCVTLGREVRVIYRKNETIGKAADIDENGTLLVDTENGRIPVSSGEVSVRGMYGYA</sequence>
<name>A0A9D1MAL5_9FIRM</name>
<evidence type="ECO:0000313" key="8">
    <source>
        <dbReference type="Proteomes" id="UP000824109"/>
    </source>
</evidence>
<dbReference type="GO" id="GO:0009249">
    <property type="term" value="P:protein lipoylation"/>
    <property type="evidence" value="ECO:0007669"/>
    <property type="project" value="UniProtKB-ARBA"/>
</dbReference>
<comment type="function">
    <text evidence="5">Acts both as a biotin--[acetyl-CoA-carboxylase] ligase and a repressor.</text>
</comment>
<dbReference type="GO" id="GO:0006355">
    <property type="term" value="P:regulation of DNA-templated transcription"/>
    <property type="evidence" value="ECO:0007669"/>
    <property type="project" value="UniProtKB-UniRule"/>
</dbReference>
<gene>
    <name evidence="5" type="primary">birA</name>
    <name evidence="7" type="ORF">IAA61_02625</name>
</gene>
<dbReference type="InterPro" id="IPR004408">
    <property type="entry name" value="Biotin_CoA_COase_ligase"/>
</dbReference>
<evidence type="ECO:0000259" key="6">
    <source>
        <dbReference type="PROSITE" id="PS51733"/>
    </source>
</evidence>
<comment type="caution">
    <text evidence="5">Lacks conserved residue(s) required for the propagation of feature annotation.</text>
</comment>
<dbReference type="Gene3D" id="1.10.10.10">
    <property type="entry name" value="Winged helix-like DNA-binding domain superfamily/Winged helix DNA-binding domain"/>
    <property type="match status" value="1"/>
</dbReference>
<keyword evidence="1 5" id="KW-0436">Ligase</keyword>
<dbReference type="Proteomes" id="UP000824109">
    <property type="component" value="Unassembled WGS sequence"/>
</dbReference>
<keyword evidence="5" id="KW-0238">DNA-binding</keyword>